<dbReference type="PANTHER" id="PTHR47926:SF344">
    <property type="entry name" value="OS07G0636900 PROTEIN"/>
    <property type="match status" value="1"/>
</dbReference>
<dbReference type="Pfam" id="PF14432">
    <property type="entry name" value="DYW_deaminase"/>
    <property type="match status" value="1"/>
</dbReference>
<protein>
    <recommendedName>
        <fullName evidence="8">LIM zinc-binding domain-containing protein</fullName>
    </recommendedName>
</protein>
<dbReference type="Proteomes" id="UP000298416">
    <property type="component" value="Unassembled WGS sequence"/>
</dbReference>
<keyword evidence="4 6" id="KW-0862">Zinc</keyword>
<sequence>MSVLSRSQLSNYSSYEGVVYCKPHFDQLFKMTGSLNKSFEGTPRTAIADRSIELNTKMSSLFSGTQDKCIACDKKVYPLEKVAVDEKLYHKACFKCSHGGCVISPSNYVAHEQRLYCRHHHSQLVKLKGNFSKLDRYDPSTVIKKFFREEAFACGFVHYILQIFLNSGADHPPITRIGAPLFDRFAHSLLSSLQEPQLRENLFDNHRSSPPPPVLLWNLMMRAYSKLRHSSEPINLFRRMIDAQAKPDEYTFTFVITSCAHQDTVLCGQVVHGVTVKNGNVLNLYMANSLIGMYAAFARVGDACEVFDEMSKTDVFSWTSLVSAYAKNGDMLKAGEVFRRMPLRNDVTWAVMISGFVSSGMYTEALGYFHDMFREFKPNEAVLVCALSTCANLGAFDQGKWIHGCIDSNRALQSSNTMTALIDMYAKCGRIDCAYLVFDKITKRDIHNYTSMISGLSIHGRGEETICVFQRMLAEKLKPNDITILGVLNGCSHSGLVQHGSSIFYSMESSWGVVPKIEHYGCYVDLLGRAGYLAKAFGIVKTMPINPDVVVWRTLLSACRIHSNLSFGERVISYLELLDCGSYSGTKVLLSNLYASLGKWGKVSQVRKMMGKQKNPADIGCSWIEVDGVVHEFRVSDVLHPQIAEIREKLGEILKRVGYAADATRVSFDLSEEDREQAVAWHSEKLAIAYGLMNTASGASIRIMKNLWTCEDCHALLKTISKVYDREIVVRDRARFHTFRRGKCSCNDYW</sequence>
<gene>
    <name evidence="9" type="ORF">SASPL_155050</name>
</gene>
<dbReference type="GO" id="GO:0008270">
    <property type="term" value="F:zinc ion binding"/>
    <property type="evidence" value="ECO:0007669"/>
    <property type="project" value="InterPro"/>
</dbReference>
<name>A0A8X8YZU4_SALSN</name>
<keyword evidence="2 6" id="KW-0479">Metal-binding</keyword>
<evidence type="ECO:0000256" key="2">
    <source>
        <dbReference type="ARBA" id="ARBA00022723"/>
    </source>
</evidence>
<evidence type="ECO:0000256" key="3">
    <source>
        <dbReference type="ARBA" id="ARBA00022737"/>
    </source>
</evidence>
<dbReference type="FunFam" id="2.10.110.10:FF:000002">
    <property type="entry name" value="LIM domain and actin-binding 1"/>
    <property type="match status" value="1"/>
</dbReference>
<feature type="repeat" description="PPR" evidence="7">
    <location>
        <begin position="445"/>
        <end position="479"/>
    </location>
</feature>
<organism evidence="9">
    <name type="scientific">Salvia splendens</name>
    <name type="common">Scarlet sage</name>
    <dbReference type="NCBI Taxonomy" id="180675"/>
    <lineage>
        <taxon>Eukaryota</taxon>
        <taxon>Viridiplantae</taxon>
        <taxon>Streptophyta</taxon>
        <taxon>Embryophyta</taxon>
        <taxon>Tracheophyta</taxon>
        <taxon>Spermatophyta</taxon>
        <taxon>Magnoliopsida</taxon>
        <taxon>eudicotyledons</taxon>
        <taxon>Gunneridae</taxon>
        <taxon>Pentapetalae</taxon>
        <taxon>asterids</taxon>
        <taxon>lamiids</taxon>
        <taxon>Lamiales</taxon>
        <taxon>Lamiaceae</taxon>
        <taxon>Nepetoideae</taxon>
        <taxon>Mentheae</taxon>
        <taxon>Salviinae</taxon>
        <taxon>Salvia</taxon>
        <taxon>Salvia subgen. Calosphace</taxon>
        <taxon>core Calosphace</taxon>
    </lineage>
</organism>
<dbReference type="GO" id="GO:0009451">
    <property type="term" value="P:RNA modification"/>
    <property type="evidence" value="ECO:0007669"/>
    <property type="project" value="InterPro"/>
</dbReference>
<dbReference type="EMBL" id="PNBA02000022">
    <property type="protein sequence ID" value="KAG6386159.1"/>
    <property type="molecule type" value="Genomic_DNA"/>
</dbReference>
<dbReference type="InterPro" id="IPR011990">
    <property type="entry name" value="TPR-like_helical_dom_sf"/>
</dbReference>
<keyword evidence="10" id="KW-1185">Reference proteome</keyword>
<evidence type="ECO:0000256" key="4">
    <source>
        <dbReference type="ARBA" id="ARBA00022833"/>
    </source>
</evidence>
<dbReference type="Pfam" id="PF20431">
    <property type="entry name" value="E_motif"/>
    <property type="match status" value="1"/>
</dbReference>
<dbReference type="Gene3D" id="2.10.110.10">
    <property type="entry name" value="Cysteine Rich Protein"/>
    <property type="match status" value="1"/>
</dbReference>
<evidence type="ECO:0000256" key="1">
    <source>
        <dbReference type="ARBA" id="ARBA00006643"/>
    </source>
</evidence>
<dbReference type="InterPro" id="IPR046848">
    <property type="entry name" value="E_motif"/>
</dbReference>
<dbReference type="FunFam" id="1.25.40.10:FF:000184">
    <property type="entry name" value="Pentatricopeptide repeat-containing protein, chloroplastic"/>
    <property type="match status" value="1"/>
</dbReference>
<dbReference type="SMART" id="SM00132">
    <property type="entry name" value="LIM"/>
    <property type="match status" value="1"/>
</dbReference>
<feature type="repeat" description="PPR" evidence="7">
    <location>
        <begin position="314"/>
        <end position="348"/>
    </location>
</feature>
<evidence type="ECO:0000256" key="5">
    <source>
        <dbReference type="ARBA" id="ARBA00023038"/>
    </source>
</evidence>
<keyword evidence="5 6" id="KW-0440">LIM domain</keyword>
<dbReference type="InterPro" id="IPR002885">
    <property type="entry name" value="PPR_rpt"/>
</dbReference>
<evidence type="ECO:0000256" key="7">
    <source>
        <dbReference type="PROSITE-ProRule" id="PRU00708"/>
    </source>
</evidence>
<reference evidence="9" key="2">
    <citation type="submission" date="2020-08" db="EMBL/GenBank/DDBJ databases">
        <title>Plant Genome Project.</title>
        <authorList>
            <person name="Zhang R.-G."/>
        </authorList>
    </citation>
    <scope>NUCLEOTIDE SEQUENCE</scope>
    <source>
        <strain evidence="9">Huo1</strain>
        <tissue evidence="9">Leaf</tissue>
    </source>
</reference>
<evidence type="ECO:0000313" key="10">
    <source>
        <dbReference type="Proteomes" id="UP000298416"/>
    </source>
</evidence>
<dbReference type="GO" id="GO:0003723">
    <property type="term" value="F:RNA binding"/>
    <property type="evidence" value="ECO:0007669"/>
    <property type="project" value="InterPro"/>
</dbReference>
<dbReference type="Pfam" id="PF01535">
    <property type="entry name" value="PPR"/>
    <property type="match status" value="5"/>
</dbReference>
<dbReference type="GO" id="GO:0051017">
    <property type="term" value="P:actin filament bundle assembly"/>
    <property type="evidence" value="ECO:0007669"/>
    <property type="project" value="UniProtKB-ARBA"/>
</dbReference>
<accession>A0A8X8YZU4</accession>
<evidence type="ECO:0000259" key="8">
    <source>
        <dbReference type="PROSITE" id="PS50023"/>
    </source>
</evidence>
<comment type="similarity">
    <text evidence="1">Belongs to the PPR family. PCMP-H subfamily.</text>
</comment>
<dbReference type="CDD" id="cd09441">
    <property type="entry name" value="LIM2_SF3"/>
    <property type="match status" value="1"/>
</dbReference>
<evidence type="ECO:0000313" key="9">
    <source>
        <dbReference type="EMBL" id="KAG6386159.1"/>
    </source>
</evidence>
<dbReference type="NCBIfam" id="TIGR00756">
    <property type="entry name" value="PPR"/>
    <property type="match status" value="3"/>
</dbReference>
<dbReference type="AlphaFoldDB" id="A0A8X8YZU4"/>
<feature type="repeat" description="PPR" evidence="7">
    <location>
        <begin position="213"/>
        <end position="247"/>
    </location>
</feature>
<dbReference type="Pfam" id="PF13041">
    <property type="entry name" value="PPR_2"/>
    <property type="match status" value="1"/>
</dbReference>
<dbReference type="InterPro" id="IPR032867">
    <property type="entry name" value="DYW_dom"/>
</dbReference>
<dbReference type="PROSITE" id="PS51375">
    <property type="entry name" value="PPR"/>
    <property type="match status" value="3"/>
</dbReference>
<dbReference type="SUPFAM" id="SSF57716">
    <property type="entry name" value="Glucocorticoid receptor-like (DNA-binding domain)"/>
    <property type="match status" value="3"/>
</dbReference>
<dbReference type="Pfam" id="PF00412">
    <property type="entry name" value="LIM"/>
    <property type="match status" value="1"/>
</dbReference>
<dbReference type="Gene3D" id="1.25.40.10">
    <property type="entry name" value="Tetratricopeptide repeat domain"/>
    <property type="match status" value="3"/>
</dbReference>
<dbReference type="InterPro" id="IPR001781">
    <property type="entry name" value="Znf_LIM"/>
</dbReference>
<keyword evidence="3" id="KW-0677">Repeat</keyword>
<dbReference type="PROSITE" id="PS50023">
    <property type="entry name" value="LIM_DOMAIN_2"/>
    <property type="match status" value="1"/>
</dbReference>
<evidence type="ECO:0000256" key="6">
    <source>
        <dbReference type="PROSITE-ProRule" id="PRU00125"/>
    </source>
</evidence>
<feature type="domain" description="LIM zinc-binding" evidence="8">
    <location>
        <begin position="67"/>
        <end position="127"/>
    </location>
</feature>
<dbReference type="FunFam" id="1.25.40.10:FF:000348">
    <property type="entry name" value="Pentatricopeptide repeat-containing protein chloroplastic"/>
    <property type="match status" value="1"/>
</dbReference>
<proteinExistence type="inferred from homology"/>
<reference evidence="9" key="1">
    <citation type="submission" date="2018-01" db="EMBL/GenBank/DDBJ databases">
        <authorList>
            <person name="Mao J.F."/>
        </authorList>
    </citation>
    <scope>NUCLEOTIDE SEQUENCE</scope>
    <source>
        <strain evidence="9">Huo1</strain>
        <tissue evidence="9">Leaf</tissue>
    </source>
</reference>
<dbReference type="InterPro" id="IPR046960">
    <property type="entry name" value="PPR_At4g14850-like_plant"/>
</dbReference>
<comment type="caution">
    <text evidence="9">The sequence shown here is derived from an EMBL/GenBank/DDBJ whole genome shotgun (WGS) entry which is preliminary data.</text>
</comment>
<dbReference type="PANTHER" id="PTHR47926">
    <property type="entry name" value="PENTATRICOPEPTIDE REPEAT-CONTAINING PROTEIN"/>
    <property type="match status" value="1"/>
</dbReference>
<dbReference type="GO" id="GO:0051015">
    <property type="term" value="F:actin filament binding"/>
    <property type="evidence" value="ECO:0007669"/>
    <property type="project" value="UniProtKB-ARBA"/>
</dbReference>